<dbReference type="SUPFAM" id="SSF46689">
    <property type="entry name" value="Homeodomain-like"/>
    <property type="match status" value="1"/>
</dbReference>
<dbReference type="PRINTS" id="PR00032">
    <property type="entry name" value="HTHARAC"/>
</dbReference>
<dbReference type="RefSeq" id="WP_266056666.1">
    <property type="nucleotide sequence ID" value="NZ_JAPFQN010000005.1"/>
</dbReference>
<organism evidence="5 6">
    <name type="scientific">Mangrovivirga halotolerans</name>
    <dbReference type="NCBI Taxonomy" id="2993936"/>
    <lineage>
        <taxon>Bacteria</taxon>
        <taxon>Pseudomonadati</taxon>
        <taxon>Bacteroidota</taxon>
        <taxon>Cytophagia</taxon>
        <taxon>Cytophagales</taxon>
        <taxon>Mangrovivirgaceae</taxon>
        <taxon>Mangrovivirga</taxon>
    </lineage>
</organism>
<dbReference type="InterPro" id="IPR053142">
    <property type="entry name" value="PchR_regulatory_protein"/>
</dbReference>
<accession>A0ABT3RRU4</accession>
<dbReference type="InterPro" id="IPR020449">
    <property type="entry name" value="Tscrpt_reg_AraC-type_HTH"/>
</dbReference>
<evidence type="ECO:0000313" key="5">
    <source>
        <dbReference type="EMBL" id="MCX2744201.1"/>
    </source>
</evidence>
<dbReference type="PROSITE" id="PS01124">
    <property type="entry name" value="HTH_ARAC_FAMILY_2"/>
    <property type="match status" value="1"/>
</dbReference>
<keyword evidence="6" id="KW-1185">Reference proteome</keyword>
<dbReference type="Gene3D" id="1.10.10.60">
    <property type="entry name" value="Homeodomain-like"/>
    <property type="match status" value="1"/>
</dbReference>
<comment type="caution">
    <text evidence="5">The sequence shown here is derived from an EMBL/GenBank/DDBJ whole genome shotgun (WGS) entry which is preliminary data.</text>
</comment>
<reference evidence="5 6" key="1">
    <citation type="submission" date="2022-11" db="EMBL/GenBank/DDBJ databases">
        <title>The characterization of three novel Bacteroidetes species and genomic analysis of their roles in tidal elemental geochemical cycles.</title>
        <authorList>
            <person name="Ma K."/>
        </authorList>
    </citation>
    <scope>NUCLEOTIDE SEQUENCE [LARGE SCALE GENOMIC DNA]</scope>
    <source>
        <strain evidence="5 6">M17</strain>
    </source>
</reference>
<dbReference type="InterPro" id="IPR009057">
    <property type="entry name" value="Homeodomain-like_sf"/>
</dbReference>
<evidence type="ECO:0000259" key="4">
    <source>
        <dbReference type="PROSITE" id="PS01124"/>
    </source>
</evidence>
<gene>
    <name evidence="5" type="ORF">OO013_10010</name>
</gene>
<dbReference type="Pfam" id="PF12833">
    <property type="entry name" value="HTH_18"/>
    <property type="match status" value="1"/>
</dbReference>
<keyword evidence="3" id="KW-0804">Transcription</keyword>
<name>A0ABT3RRU4_9BACT</name>
<proteinExistence type="predicted"/>
<dbReference type="EMBL" id="JAPFQN010000005">
    <property type="protein sequence ID" value="MCX2744201.1"/>
    <property type="molecule type" value="Genomic_DNA"/>
</dbReference>
<sequence>MDRFTSEWKNDCLLVEDEGVNGFTYKLNLTPELSFMYNKFITNAPVNIMRKSNSSSFLIQIDFHLKGQSDIVYLPEPNTDIGKLTSKNFNVLLSNSYLDCELKYHEDQDHHNFSIVANQEYIQRNFLDLMQLKEELHNLLTYRDKLYLGGKVQLNVVEIIHSIISNLNEEKRNYPLLKSKVDQILALYFEYLNDYDFKSLRFKDVDNDLLNHAIHIINENLKEVITVEGLAEELKISSAKLKKIFSENLDISVGRYIRKSKLKRAYQWIESNECNVTEAGKKIGYANLSHFTSAFRKEFGVLPKEVKSQDLKKYF</sequence>
<evidence type="ECO:0000256" key="3">
    <source>
        <dbReference type="ARBA" id="ARBA00023163"/>
    </source>
</evidence>
<dbReference type="Proteomes" id="UP001209885">
    <property type="component" value="Unassembled WGS sequence"/>
</dbReference>
<keyword evidence="2" id="KW-0238">DNA-binding</keyword>
<dbReference type="PANTHER" id="PTHR47893">
    <property type="entry name" value="REGULATORY PROTEIN PCHR"/>
    <property type="match status" value="1"/>
</dbReference>
<feature type="domain" description="HTH araC/xylS-type" evidence="4">
    <location>
        <begin position="211"/>
        <end position="309"/>
    </location>
</feature>
<evidence type="ECO:0000256" key="2">
    <source>
        <dbReference type="ARBA" id="ARBA00023125"/>
    </source>
</evidence>
<dbReference type="SMART" id="SM00342">
    <property type="entry name" value="HTH_ARAC"/>
    <property type="match status" value="1"/>
</dbReference>
<keyword evidence="1" id="KW-0805">Transcription regulation</keyword>
<dbReference type="PANTHER" id="PTHR47893:SF1">
    <property type="entry name" value="REGULATORY PROTEIN PCHR"/>
    <property type="match status" value="1"/>
</dbReference>
<protein>
    <submittedName>
        <fullName evidence="5">AraC family transcriptional regulator</fullName>
    </submittedName>
</protein>
<evidence type="ECO:0000256" key="1">
    <source>
        <dbReference type="ARBA" id="ARBA00023015"/>
    </source>
</evidence>
<evidence type="ECO:0000313" key="6">
    <source>
        <dbReference type="Proteomes" id="UP001209885"/>
    </source>
</evidence>
<dbReference type="InterPro" id="IPR018060">
    <property type="entry name" value="HTH_AraC"/>
</dbReference>